<dbReference type="PANTHER" id="PTHR15574:SF38">
    <property type="entry name" value="OS06G0724500 PROTEIN"/>
    <property type="match status" value="1"/>
</dbReference>
<dbReference type="InterPro" id="IPR001680">
    <property type="entry name" value="WD40_rpt"/>
</dbReference>
<evidence type="ECO:0000313" key="4">
    <source>
        <dbReference type="EnsemblPlants" id="EMT02177"/>
    </source>
</evidence>
<feature type="compositionally biased region" description="Polar residues" evidence="3">
    <location>
        <begin position="21"/>
        <end position="47"/>
    </location>
</feature>
<dbReference type="InterPro" id="IPR036322">
    <property type="entry name" value="WD40_repeat_dom_sf"/>
</dbReference>
<dbReference type="AlphaFoldDB" id="N1QR59"/>
<dbReference type="InterPro" id="IPR015943">
    <property type="entry name" value="WD40/YVTN_repeat-like_dom_sf"/>
</dbReference>
<feature type="compositionally biased region" description="Acidic residues" evidence="3">
    <location>
        <begin position="553"/>
        <end position="604"/>
    </location>
</feature>
<proteinExistence type="predicted"/>
<feature type="compositionally biased region" description="Basic and acidic residues" evidence="3">
    <location>
        <begin position="1"/>
        <end position="14"/>
    </location>
</feature>
<keyword evidence="2" id="KW-0677">Repeat</keyword>
<organism evidence="4">
    <name type="scientific">Aegilops tauschii</name>
    <name type="common">Tausch's goatgrass</name>
    <name type="synonym">Aegilops squarrosa</name>
    <dbReference type="NCBI Taxonomy" id="37682"/>
    <lineage>
        <taxon>Eukaryota</taxon>
        <taxon>Viridiplantae</taxon>
        <taxon>Streptophyta</taxon>
        <taxon>Embryophyta</taxon>
        <taxon>Tracheophyta</taxon>
        <taxon>Spermatophyta</taxon>
        <taxon>Magnoliopsida</taxon>
        <taxon>Liliopsida</taxon>
        <taxon>Poales</taxon>
        <taxon>Poaceae</taxon>
        <taxon>BOP clade</taxon>
        <taxon>Pooideae</taxon>
        <taxon>Triticodae</taxon>
        <taxon>Triticeae</taxon>
        <taxon>Triticinae</taxon>
        <taxon>Aegilops</taxon>
    </lineage>
</organism>
<feature type="region of interest" description="Disordered" evidence="3">
    <location>
        <begin position="1"/>
        <end position="47"/>
    </location>
</feature>
<dbReference type="GO" id="GO:0005737">
    <property type="term" value="C:cytoplasm"/>
    <property type="evidence" value="ECO:0007669"/>
    <property type="project" value="TreeGrafter"/>
</dbReference>
<accession>N1QR59</accession>
<dbReference type="GO" id="GO:0080008">
    <property type="term" value="C:Cul4-RING E3 ubiquitin ligase complex"/>
    <property type="evidence" value="ECO:0007669"/>
    <property type="project" value="TreeGrafter"/>
</dbReference>
<feature type="compositionally biased region" description="Acidic residues" evidence="3">
    <location>
        <begin position="529"/>
        <end position="538"/>
    </location>
</feature>
<dbReference type="Gene3D" id="2.130.10.10">
    <property type="entry name" value="YVTN repeat-like/Quinoprotein amine dehydrogenase"/>
    <property type="match status" value="1"/>
</dbReference>
<name>N1QR59_AEGTA</name>
<dbReference type="SMART" id="SM00320">
    <property type="entry name" value="WD40"/>
    <property type="match status" value="7"/>
</dbReference>
<dbReference type="EnsemblPlants" id="EMT02177">
    <property type="protein sequence ID" value="EMT02177"/>
    <property type="gene ID" value="F775_23299"/>
</dbReference>
<dbReference type="SUPFAM" id="SSF50978">
    <property type="entry name" value="WD40 repeat-like"/>
    <property type="match status" value="1"/>
</dbReference>
<dbReference type="PROSITE" id="PS50294">
    <property type="entry name" value="WD_REPEATS_REGION"/>
    <property type="match status" value="1"/>
</dbReference>
<reference evidence="4" key="1">
    <citation type="submission" date="2015-06" db="UniProtKB">
        <authorList>
            <consortium name="EnsemblPlants"/>
        </authorList>
    </citation>
    <scope>IDENTIFICATION</scope>
</reference>
<dbReference type="PROSITE" id="PS50082">
    <property type="entry name" value="WD_REPEATS_2"/>
    <property type="match status" value="1"/>
</dbReference>
<sequence length="604" mass="66676">MRMKEKRLLGHQQDRGAVTPRVTQIKESTRPTNGPSRTKGHMQQNNWRSPAYEQEKGGAPYYPASTGVLAQQQPMGAARGYEETHMMGLRAKAGSAVILCDRSTERRKRTNAGMFDSEAKRSKQGSIRAYFFFQPLIRPIRTKTRSTDFVNSLGIQKRLREHRGCVNTISFNSTGSLLLSGSDDRTVVLWDWEAARPALQIHTGHENNVLHAQFMPLSDDRSIVTCGADGEVRYVQIEEGGRAVVDQVVETEYAVHRLAVEPGSPHTFYSAGQDGSVWRFDLRGKQSKELLKVGVIYDDGVNDALDLYAIAVDPRNPYRVAVSGSDEFVRLYDTRKYLHGDFGCPIDYFCPPGLITKNQDGITGLAFSQTGEILASYSCDNIYLFEREHGLHFNDFKVGVMPLYGDGVGAALPLYKDKLPEPRSFVGHRNKQTVKGVNFLGPNCDYVASGSDCGHVFVWRKKDGVLMRAMKGDKRIVNCVEQHPSEIVVASSGIATDVKIWAPGDCDPSTIDLDEDDEDTFMFSSMSSDDSDISDLMDDFIFAPPGSGSSSSDGDEDGDDDDDDDDDDEEGDEDADEEGVTTDGDSGDEDDEGCGCAEDMNDDD</sequence>
<evidence type="ECO:0000256" key="1">
    <source>
        <dbReference type="ARBA" id="ARBA00022574"/>
    </source>
</evidence>
<dbReference type="Pfam" id="PF00400">
    <property type="entry name" value="WD40"/>
    <property type="match status" value="2"/>
</dbReference>
<feature type="region of interest" description="Disordered" evidence="3">
    <location>
        <begin position="524"/>
        <end position="604"/>
    </location>
</feature>
<dbReference type="InterPro" id="IPR045151">
    <property type="entry name" value="DCAF8"/>
</dbReference>
<evidence type="ECO:0000256" key="3">
    <source>
        <dbReference type="SAM" id="MobiDB-lite"/>
    </source>
</evidence>
<dbReference type="PANTHER" id="PTHR15574">
    <property type="entry name" value="WD REPEAT DOMAIN-CONTAINING FAMILY"/>
    <property type="match status" value="1"/>
</dbReference>
<keyword evidence="1" id="KW-0853">WD repeat</keyword>
<evidence type="ECO:0000256" key="2">
    <source>
        <dbReference type="ARBA" id="ARBA00022737"/>
    </source>
</evidence>
<protein>
    <submittedName>
        <fullName evidence="4">Uncharacterized protein</fullName>
    </submittedName>
</protein>